<accession>A0AAF3EAB2</accession>
<dbReference type="PANTHER" id="PTHR31449:SF3">
    <property type="entry name" value="UPF0598 PROTEIN C8ORF82"/>
    <property type="match status" value="1"/>
</dbReference>
<dbReference type="AlphaFoldDB" id="A0AAF3EAB2"/>
<name>A0AAF3EAB2_9BILA</name>
<dbReference type="Pfam" id="PF14956">
    <property type="entry name" value="DUF4505"/>
    <property type="match status" value="1"/>
</dbReference>
<proteinExistence type="inferred from homology"/>
<evidence type="ECO:0000313" key="3">
    <source>
        <dbReference type="WBParaSite" id="MBELARI_LOCUS10861"/>
    </source>
</evidence>
<protein>
    <submittedName>
        <fullName evidence="3">Uncharacterized protein</fullName>
    </submittedName>
</protein>
<dbReference type="PANTHER" id="PTHR31449">
    <property type="entry name" value="UPF0598 PROTEIN C8ORF82"/>
    <property type="match status" value="1"/>
</dbReference>
<dbReference type="Proteomes" id="UP000887575">
    <property type="component" value="Unassembled WGS sequence"/>
</dbReference>
<evidence type="ECO:0000313" key="2">
    <source>
        <dbReference type="Proteomes" id="UP000887575"/>
    </source>
</evidence>
<organism evidence="2 3">
    <name type="scientific">Mesorhabditis belari</name>
    <dbReference type="NCBI Taxonomy" id="2138241"/>
    <lineage>
        <taxon>Eukaryota</taxon>
        <taxon>Metazoa</taxon>
        <taxon>Ecdysozoa</taxon>
        <taxon>Nematoda</taxon>
        <taxon>Chromadorea</taxon>
        <taxon>Rhabditida</taxon>
        <taxon>Rhabditina</taxon>
        <taxon>Rhabditomorpha</taxon>
        <taxon>Rhabditoidea</taxon>
        <taxon>Rhabditidae</taxon>
        <taxon>Mesorhabditinae</taxon>
        <taxon>Mesorhabditis</taxon>
    </lineage>
</organism>
<dbReference type="WBParaSite" id="MBELARI_LOCUS10861">
    <property type="protein sequence ID" value="MBELARI_LOCUS10861"/>
    <property type="gene ID" value="MBELARI_LOCUS10861"/>
</dbReference>
<keyword evidence="2" id="KW-1185">Reference proteome</keyword>
<dbReference type="InterPro" id="IPR028108">
    <property type="entry name" value="DUF4505"/>
</dbReference>
<reference evidence="3" key="1">
    <citation type="submission" date="2024-02" db="UniProtKB">
        <authorList>
            <consortium name="WormBaseParasite"/>
        </authorList>
    </citation>
    <scope>IDENTIFICATION</scope>
</reference>
<sequence length="157" mass="18332">MLFLDDSRMKNFTSSFKDTNFLNFFYKNLRENSTNQHADYFPYISLCGRERNFLRCDDRPMVFTKIVDDGQNWLVGDSTKRVSIDPTKLFMLKNGRLYHPAPFASYGLVKSALADQLFPYFKFDLDGYPMEVKWQGSNIILRNGRGLDELSNHKGTQ</sequence>
<evidence type="ECO:0000256" key="1">
    <source>
        <dbReference type="ARBA" id="ARBA00006322"/>
    </source>
</evidence>
<comment type="similarity">
    <text evidence="1">Belongs to the UPF0598 family.</text>
</comment>